<feature type="domain" description="ABC transmembrane type-1" evidence="11">
    <location>
        <begin position="42"/>
        <end position="324"/>
    </location>
</feature>
<comment type="caution">
    <text evidence="12">The sequence shown here is derived from an EMBL/GenBank/DDBJ whole genome shotgun (WGS) entry which is preliminary data.</text>
</comment>
<keyword evidence="7 9" id="KW-1133">Transmembrane helix</keyword>
<gene>
    <name evidence="12" type="ORF">JM93_00763</name>
</gene>
<dbReference type="CDD" id="cd18552">
    <property type="entry name" value="ABC_6TM_MsbA_like"/>
    <property type="match status" value="1"/>
</dbReference>
<dbReference type="AlphaFoldDB" id="A0A562TIZ9"/>
<dbReference type="Pfam" id="PF00005">
    <property type="entry name" value="ABC_tran"/>
    <property type="match status" value="1"/>
</dbReference>
<evidence type="ECO:0000259" key="11">
    <source>
        <dbReference type="PROSITE" id="PS50929"/>
    </source>
</evidence>
<dbReference type="Gene3D" id="1.20.1560.10">
    <property type="entry name" value="ABC transporter type 1, transmembrane domain"/>
    <property type="match status" value="1"/>
</dbReference>
<dbReference type="OrthoDB" id="9808328at2"/>
<keyword evidence="5" id="KW-0547">Nucleotide-binding</keyword>
<dbReference type="InterPro" id="IPR011527">
    <property type="entry name" value="ABC1_TM_dom"/>
</dbReference>
<name>A0A562TIZ9_9HYPH</name>
<evidence type="ECO:0000256" key="3">
    <source>
        <dbReference type="ARBA" id="ARBA00022448"/>
    </source>
</evidence>
<keyword evidence="6 12" id="KW-0067">ATP-binding</keyword>
<feature type="transmembrane region" description="Helical" evidence="9">
    <location>
        <begin position="76"/>
        <end position="95"/>
    </location>
</feature>
<dbReference type="FunFam" id="3.40.50.300:FF:000287">
    <property type="entry name" value="Multidrug ABC transporter ATP-binding protein"/>
    <property type="match status" value="1"/>
</dbReference>
<organism evidence="12 13">
    <name type="scientific">Roseibium hamelinense</name>
    <dbReference type="NCBI Taxonomy" id="150831"/>
    <lineage>
        <taxon>Bacteria</taxon>
        <taxon>Pseudomonadati</taxon>
        <taxon>Pseudomonadota</taxon>
        <taxon>Alphaproteobacteria</taxon>
        <taxon>Hyphomicrobiales</taxon>
        <taxon>Stappiaceae</taxon>
        <taxon>Roseibium</taxon>
    </lineage>
</organism>
<dbReference type="InterPro" id="IPR003593">
    <property type="entry name" value="AAA+_ATPase"/>
</dbReference>
<evidence type="ECO:0000256" key="1">
    <source>
        <dbReference type="ARBA" id="ARBA00004651"/>
    </source>
</evidence>
<dbReference type="PROSITE" id="PS50893">
    <property type="entry name" value="ABC_TRANSPORTER_2"/>
    <property type="match status" value="1"/>
</dbReference>
<dbReference type="InterPro" id="IPR017871">
    <property type="entry name" value="ABC_transporter-like_CS"/>
</dbReference>
<dbReference type="PANTHER" id="PTHR43394:SF7">
    <property type="entry name" value="ABC TRANSPORTER B FAMILY MEMBER 28"/>
    <property type="match status" value="1"/>
</dbReference>
<dbReference type="GO" id="GO:0015421">
    <property type="term" value="F:ABC-type oligopeptide transporter activity"/>
    <property type="evidence" value="ECO:0007669"/>
    <property type="project" value="TreeGrafter"/>
</dbReference>
<dbReference type="GO" id="GO:0016887">
    <property type="term" value="F:ATP hydrolysis activity"/>
    <property type="evidence" value="ECO:0007669"/>
    <property type="project" value="InterPro"/>
</dbReference>
<evidence type="ECO:0000256" key="4">
    <source>
        <dbReference type="ARBA" id="ARBA00022692"/>
    </source>
</evidence>
<keyword evidence="8 9" id="KW-0472">Membrane</keyword>
<evidence type="ECO:0000256" key="9">
    <source>
        <dbReference type="SAM" id="Phobius"/>
    </source>
</evidence>
<keyword evidence="4 9" id="KW-0812">Transmembrane</keyword>
<evidence type="ECO:0000313" key="13">
    <source>
        <dbReference type="Proteomes" id="UP000320593"/>
    </source>
</evidence>
<dbReference type="GO" id="GO:0090374">
    <property type="term" value="P:oligopeptide export from mitochondrion"/>
    <property type="evidence" value="ECO:0007669"/>
    <property type="project" value="TreeGrafter"/>
</dbReference>
<feature type="transmembrane region" description="Helical" evidence="9">
    <location>
        <begin position="180"/>
        <end position="200"/>
    </location>
</feature>
<protein>
    <submittedName>
        <fullName evidence="12">ATP-binding cassette subfamily B protein</fullName>
    </submittedName>
</protein>
<comment type="similarity">
    <text evidence="2">Belongs to the ABC transporter superfamily.</text>
</comment>
<dbReference type="InterPro" id="IPR003439">
    <property type="entry name" value="ABC_transporter-like_ATP-bd"/>
</dbReference>
<comment type="subcellular location">
    <subcellularLocation>
        <location evidence="1">Cell membrane</location>
        <topology evidence="1">Multi-pass membrane protein</topology>
    </subcellularLocation>
</comment>
<dbReference type="PANTHER" id="PTHR43394">
    <property type="entry name" value="ATP-DEPENDENT PERMEASE MDL1, MITOCHONDRIAL"/>
    <property type="match status" value="1"/>
</dbReference>
<reference evidence="12 13" key="1">
    <citation type="submission" date="2019-07" db="EMBL/GenBank/DDBJ databases">
        <title>Genomic Encyclopedia of Archaeal and Bacterial Type Strains, Phase II (KMG-II): from individual species to whole genera.</title>
        <authorList>
            <person name="Goeker M."/>
        </authorList>
    </citation>
    <scope>NUCLEOTIDE SEQUENCE [LARGE SCALE GENOMIC DNA]</scope>
    <source>
        <strain evidence="12 13">ATCC BAA-252</strain>
    </source>
</reference>
<dbReference type="SUPFAM" id="SSF52540">
    <property type="entry name" value="P-loop containing nucleoside triphosphate hydrolases"/>
    <property type="match status" value="1"/>
</dbReference>
<dbReference type="GO" id="GO:0005524">
    <property type="term" value="F:ATP binding"/>
    <property type="evidence" value="ECO:0007669"/>
    <property type="project" value="UniProtKB-KW"/>
</dbReference>
<dbReference type="SMART" id="SM00382">
    <property type="entry name" value="AAA"/>
    <property type="match status" value="1"/>
</dbReference>
<feature type="domain" description="ABC transporter" evidence="10">
    <location>
        <begin position="358"/>
        <end position="591"/>
    </location>
</feature>
<evidence type="ECO:0000256" key="6">
    <source>
        <dbReference type="ARBA" id="ARBA00022840"/>
    </source>
</evidence>
<dbReference type="Gene3D" id="3.40.50.300">
    <property type="entry name" value="P-loop containing nucleotide triphosphate hydrolases"/>
    <property type="match status" value="1"/>
</dbReference>
<dbReference type="PROSITE" id="PS50929">
    <property type="entry name" value="ABC_TM1F"/>
    <property type="match status" value="1"/>
</dbReference>
<evidence type="ECO:0000256" key="8">
    <source>
        <dbReference type="ARBA" id="ARBA00023136"/>
    </source>
</evidence>
<evidence type="ECO:0000313" key="12">
    <source>
        <dbReference type="EMBL" id="TWI93208.1"/>
    </source>
</evidence>
<feature type="transmembrane region" description="Helical" evidence="9">
    <location>
        <begin position="271"/>
        <end position="289"/>
    </location>
</feature>
<feature type="transmembrane region" description="Helical" evidence="9">
    <location>
        <begin position="151"/>
        <end position="174"/>
    </location>
</feature>
<feature type="transmembrane region" description="Helical" evidence="9">
    <location>
        <begin position="41"/>
        <end position="61"/>
    </location>
</feature>
<dbReference type="Proteomes" id="UP000320593">
    <property type="component" value="Unassembled WGS sequence"/>
</dbReference>
<evidence type="ECO:0000256" key="7">
    <source>
        <dbReference type="ARBA" id="ARBA00022989"/>
    </source>
</evidence>
<proteinExistence type="inferred from homology"/>
<evidence type="ECO:0000259" key="10">
    <source>
        <dbReference type="PROSITE" id="PS50893"/>
    </source>
</evidence>
<keyword evidence="3" id="KW-0813">Transport</keyword>
<dbReference type="InterPro" id="IPR036640">
    <property type="entry name" value="ABC1_TM_sf"/>
</dbReference>
<keyword evidence="13" id="KW-1185">Reference proteome</keyword>
<dbReference type="InterPro" id="IPR027417">
    <property type="entry name" value="P-loop_NTPase"/>
</dbReference>
<accession>A0A562TIZ9</accession>
<dbReference type="InterPro" id="IPR039421">
    <property type="entry name" value="Type_1_exporter"/>
</dbReference>
<dbReference type="GO" id="GO:0005886">
    <property type="term" value="C:plasma membrane"/>
    <property type="evidence" value="ECO:0007669"/>
    <property type="project" value="UniProtKB-SubCell"/>
</dbReference>
<evidence type="ECO:0000256" key="5">
    <source>
        <dbReference type="ARBA" id="ARBA00022741"/>
    </source>
</evidence>
<dbReference type="EMBL" id="VLLF01000001">
    <property type="protein sequence ID" value="TWI93208.1"/>
    <property type="molecule type" value="Genomic_DNA"/>
</dbReference>
<evidence type="ECO:0000256" key="2">
    <source>
        <dbReference type="ARBA" id="ARBA00005417"/>
    </source>
</evidence>
<dbReference type="PROSITE" id="PS00211">
    <property type="entry name" value="ABC_TRANSPORTER_1"/>
    <property type="match status" value="1"/>
</dbReference>
<sequence length="607" mass="66053">MEGRLKLHNPAKWQVWTDPEGTVQLVKRLLVENGRAYAPKYALAFVFMAFVAGSTAASAWIMKDVINEVFVNKDPAMVYVIAAAVLVIFSVKGAASYGQMIVLSRIGNSIVARLQKRLFQRLTQQDMSYFDRTALGDLAVRINQGAGDARGVIDMIVVTLGRDLLTLIGLVFVMVAQDPLLSVIALVIMPPAVIGVSLLVRRVRKHAKSQFVSSTRIMSVLQETALGIRIVKAFGVEPEMRRRMDSAVGDVEKQANKIAALSARTSPLMETLGGFAVGMVILYGGYSVVELGKDPGAFFSFITALLLAYDPARRLARLQVNLSKSLVGVRLMYELLDDHPALVDADGAAELAVPKGKVVIEEVRFSYGEPSVLSGLSMVAEAGKTTALVGASGAGKSTVFALLERFYDVDRGSITIDGQNIRDVTVESLRRNIAVVTQDTFLFDVSIRDNIALGRPEATFDEIRQAAIDANADDFIMEMPGGYDAPAGEGGGRLSGGQRQRIAIARAMLRNAPILLLDEATSALDAESEAKVQSALKRLMEGRTTLVIAHRLSTVRDADMIQVFDRGRVIENGTHQSLFQQDGVYRRLCELQFQESRKPDTEQSAAE</sequence>
<dbReference type="Pfam" id="PF00664">
    <property type="entry name" value="ABC_membrane"/>
    <property type="match status" value="1"/>
</dbReference>
<dbReference type="SUPFAM" id="SSF90123">
    <property type="entry name" value="ABC transporter transmembrane region"/>
    <property type="match status" value="1"/>
</dbReference>